<dbReference type="Pfam" id="PF03960">
    <property type="entry name" value="ArsC"/>
    <property type="match status" value="1"/>
</dbReference>
<gene>
    <name evidence="3" type="ORF">KM029_01680</name>
</gene>
<reference evidence="3 4" key="1">
    <citation type="submission" date="2021-05" db="EMBL/GenBank/DDBJ databases">
        <title>Comparative genomic studies on the polysaccharide-degrading batcterial strains of the Flammeovirga genus.</title>
        <authorList>
            <person name="Zewei F."/>
            <person name="Zheng Z."/>
            <person name="Yu L."/>
            <person name="Ruyue G."/>
            <person name="Yanhong M."/>
            <person name="Yuanyuan C."/>
            <person name="Jingyan G."/>
            <person name="Wenjun H."/>
        </authorList>
    </citation>
    <scope>NUCLEOTIDE SEQUENCE [LARGE SCALE GENOMIC DNA]</scope>
    <source>
        <strain evidence="3 4">YS10</strain>
    </source>
</reference>
<name>A0ABX8GX26_9BACT</name>
<evidence type="ECO:0000256" key="2">
    <source>
        <dbReference type="PROSITE-ProRule" id="PRU01282"/>
    </source>
</evidence>
<evidence type="ECO:0000313" key="3">
    <source>
        <dbReference type="EMBL" id="QWG07672.1"/>
    </source>
</evidence>
<dbReference type="PANTHER" id="PTHR30041">
    <property type="entry name" value="ARSENATE REDUCTASE"/>
    <property type="match status" value="1"/>
</dbReference>
<comment type="similarity">
    <text evidence="1 2">Belongs to the ArsC family.</text>
</comment>
<keyword evidence="4" id="KW-1185">Reference proteome</keyword>
<sequence length="115" mass="13433">MSKIYYLSTCSTCKRIIEEIGKDKFDEFQDIKTVPITEDQIEEMKALTGSYEALFSRRSRQFRPMGLHEKQLSEEDYKSLILKEYSFLKRPVILANDNIFVGNSKKEIERAKAAL</sequence>
<organism evidence="3 4">
    <name type="scientific">Flammeovirga kamogawensis</name>
    <dbReference type="NCBI Taxonomy" id="373891"/>
    <lineage>
        <taxon>Bacteria</taxon>
        <taxon>Pseudomonadati</taxon>
        <taxon>Bacteroidota</taxon>
        <taxon>Cytophagia</taxon>
        <taxon>Cytophagales</taxon>
        <taxon>Flammeovirgaceae</taxon>
        <taxon>Flammeovirga</taxon>
    </lineage>
</organism>
<dbReference type="Proteomes" id="UP000682802">
    <property type="component" value="Chromosome 1"/>
</dbReference>
<dbReference type="InterPro" id="IPR006660">
    <property type="entry name" value="Arsenate_reductase-like"/>
</dbReference>
<proteinExistence type="inferred from homology"/>
<dbReference type="PANTHER" id="PTHR30041:SF8">
    <property type="entry name" value="PROTEIN YFFB"/>
    <property type="match status" value="1"/>
</dbReference>
<evidence type="ECO:0000313" key="4">
    <source>
        <dbReference type="Proteomes" id="UP000682802"/>
    </source>
</evidence>
<dbReference type="SUPFAM" id="SSF52833">
    <property type="entry name" value="Thioredoxin-like"/>
    <property type="match status" value="1"/>
</dbReference>
<dbReference type="RefSeq" id="WP_144075058.1">
    <property type="nucleotide sequence ID" value="NZ_CP076128.1"/>
</dbReference>
<evidence type="ECO:0000256" key="1">
    <source>
        <dbReference type="ARBA" id="ARBA00007198"/>
    </source>
</evidence>
<dbReference type="InterPro" id="IPR036249">
    <property type="entry name" value="Thioredoxin-like_sf"/>
</dbReference>
<dbReference type="Gene3D" id="3.40.30.10">
    <property type="entry name" value="Glutaredoxin"/>
    <property type="match status" value="1"/>
</dbReference>
<dbReference type="PROSITE" id="PS51353">
    <property type="entry name" value="ARSC"/>
    <property type="match status" value="1"/>
</dbReference>
<accession>A0ABX8GX26</accession>
<dbReference type="EMBL" id="CP076128">
    <property type="protein sequence ID" value="QWG07672.1"/>
    <property type="molecule type" value="Genomic_DNA"/>
</dbReference>
<protein>
    <recommendedName>
        <fullName evidence="5">Arsenate reductase</fullName>
    </recommendedName>
</protein>
<evidence type="ECO:0008006" key="5">
    <source>
        <dbReference type="Google" id="ProtNLM"/>
    </source>
</evidence>